<proteinExistence type="predicted"/>
<name>A0AAN4VYR3_9BACT</name>
<keyword evidence="2" id="KW-1185">Reference proteome</keyword>
<evidence type="ECO:0000313" key="2">
    <source>
        <dbReference type="Proteomes" id="UP001310022"/>
    </source>
</evidence>
<evidence type="ECO:0000313" key="1">
    <source>
        <dbReference type="EMBL" id="GJM61699.1"/>
    </source>
</evidence>
<protein>
    <submittedName>
        <fullName evidence="1">Uncharacterized protein</fullName>
    </submittedName>
</protein>
<accession>A0AAN4VYR3</accession>
<reference evidence="1 2" key="1">
    <citation type="submission" date="2021-12" db="EMBL/GenBank/DDBJ databases">
        <title>Genome sequencing of bacteria with rrn-lacking chromosome and rrn-plasmid.</title>
        <authorList>
            <person name="Anda M."/>
            <person name="Iwasaki W."/>
        </authorList>
    </citation>
    <scope>NUCLEOTIDE SEQUENCE [LARGE SCALE GENOMIC DNA]</scope>
    <source>
        <strain evidence="1 2">NBRC 15940</strain>
    </source>
</reference>
<dbReference type="EMBL" id="BQKE01000001">
    <property type="protein sequence ID" value="GJM61699.1"/>
    <property type="molecule type" value="Genomic_DNA"/>
</dbReference>
<dbReference type="AlphaFoldDB" id="A0AAN4VYR3"/>
<sequence>MTKGQKNGSDLIEITAFLFSNDLKQIYPHDAPLSSKNHFKLNSHHFGVADRFSNRPNCGKLAFSSSFCFLEKRNRSNPIISVSCSRTRLGARITRLNELTQSTFTKNLELIIRIKLPHKLQRDNGLSGIPHDQPIGFPIFHILKLHRQWLINRLQLLSGYTHSQHIILLLIFIRTPLA</sequence>
<organism evidence="1 2">
    <name type="scientific">Persicobacter diffluens</name>
    <dbReference type="NCBI Taxonomy" id="981"/>
    <lineage>
        <taxon>Bacteria</taxon>
        <taxon>Pseudomonadati</taxon>
        <taxon>Bacteroidota</taxon>
        <taxon>Cytophagia</taxon>
        <taxon>Cytophagales</taxon>
        <taxon>Persicobacteraceae</taxon>
        <taxon>Persicobacter</taxon>
    </lineage>
</organism>
<dbReference type="Proteomes" id="UP001310022">
    <property type="component" value="Unassembled WGS sequence"/>
</dbReference>
<gene>
    <name evidence="1" type="ORF">PEDI_22510</name>
</gene>
<comment type="caution">
    <text evidence="1">The sequence shown here is derived from an EMBL/GenBank/DDBJ whole genome shotgun (WGS) entry which is preliminary data.</text>
</comment>